<dbReference type="NCBIfam" id="TIGR01974">
    <property type="entry name" value="NDH_I_L"/>
    <property type="match status" value="1"/>
</dbReference>
<dbReference type="GO" id="GO:0042773">
    <property type="term" value="P:ATP synthesis coupled electron transport"/>
    <property type="evidence" value="ECO:0007669"/>
    <property type="project" value="InterPro"/>
</dbReference>
<dbReference type="PANTHER" id="PTHR42829:SF2">
    <property type="entry name" value="NADH-UBIQUINONE OXIDOREDUCTASE CHAIN 5"/>
    <property type="match status" value="1"/>
</dbReference>
<dbReference type="GO" id="GO:0015990">
    <property type="term" value="P:electron transport coupled proton transport"/>
    <property type="evidence" value="ECO:0007669"/>
    <property type="project" value="TreeGrafter"/>
</dbReference>
<dbReference type="OrthoDB" id="9811798at2"/>
<feature type="transmembrane region" description="Helical" evidence="6">
    <location>
        <begin position="323"/>
        <end position="349"/>
    </location>
</feature>
<feature type="transmembrane region" description="Helical" evidence="6">
    <location>
        <begin position="124"/>
        <end position="141"/>
    </location>
</feature>
<dbReference type="NCBIfam" id="NF005141">
    <property type="entry name" value="PRK06590.1"/>
    <property type="match status" value="1"/>
</dbReference>
<dbReference type="Gene3D" id="1.20.5.2700">
    <property type="match status" value="1"/>
</dbReference>
<evidence type="ECO:0000313" key="9">
    <source>
        <dbReference type="EMBL" id="APC97485.1"/>
    </source>
</evidence>
<evidence type="ECO:0000256" key="1">
    <source>
        <dbReference type="ARBA" id="ARBA00004127"/>
    </source>
</evidence>
<reference evidence="10" key="1">
    <citation type="submission" date="2014-10" db="EMBL/GenBank/DDBJ databases">
        <authorList>
            <person name="Kuske C.R."/>
            <person name="Challacombe J.F."/>
            <person name="Daligault H.E."/>
            <person name="Davenport K.W."/>
            <person name="Johnson S.L."/>
            <person name="Siddaramappa S."/>
            <person name="Petersen J.M."/>
        </authorList>
    </citation>
    <scope>NUCLEOTIDE SEQUENCE [LARGE SCALE GENOMIC DNA]</scope>
    <source>
        <strain evidence="10">CA97-1460</strain>
    </source>
</reference>
<evidence type="ECO:0000256" key="4">
    <source>
        <dbReference type="ARBA" id="ARBA00023136"/>
    </source>
</evidence>
<feature type="transmembrane region" description="Helical" evidence="6">
    <location>
        <begin position="387"/>
        <end position="411"/>
    </location>
</feature>
<dbReference type="STRING" id="1542390.KX01_579"/>
<organism evidence="9 10">
    <name type="scientific">Francisella frigiditurris</name>
    <dbReference type="NCBI Taxonomy" id="1542390"/>
    <lineage>
        <taxon>Bacteria</taxon>
        <taxon>Pseudomonadati</taxon>
        <taxon>Pseudomonadota</taxon>
        <taxon>Gammaproteobacteria</taxon>
        <taxon>Thiotrichales</taxon>
        <taxon>Francisellaceae</taxon>
        <taxon>Francisella</taxon>
    </lineage>
</organism>
<keyword evidence="3 6" id="KW-1133">Transmembrane helix</keyword>
<feature type="transmembrane region" description="Helical" evidence="6">
    <location>
        <begin position="595"/>
        <end position="616"/>
    </location>
</feature>
<dbReference type="AlphaFoldDB" id="A0A1J0KUN0"/>
<evidence type="ECO:0000259" key="8">
    <source>
        <dbReference type="Pfam" id="PF00662"/>
    </source>
</evidence>
<dbReference type="EMBL" id="CP009654">
    <property type="protein sequence ID" value="APC97485.1"/>
    <property type="molecule type" value="Genomic_DNA"/>
</dbReference>
<evidence type="ECO:0000256" key="3">
    <source>
        <dbReference type="ARBA" id="ARBA00022989"/>
    </source>
</evidence>
<evidence type="ECO:0000256" key="6">
    <source>
        <dbReference type="SAM" id="Phobius"/>
    </source>
</evidence>
<dbReference type="InterPro" id="IPR001750">
    <property type="entry name" value="ND/Mrp_TM"/>
</dbReference>
<dbReference type="Pfam" id="PF00662">
    <property type="entry name" value="Proton_antipo_N"/>
    <property type="match status" value="1"/>
</dbReference>
<feature type="transmembrane region" description="Helical" evidence="6">
    <location>
        <begin position="431"/>
        <end position="455"/>
    </location>
</feature>
<dbReference type="PRINTS" id="PR01435">
    <property type="entry name" value="NPOXDRDTASE5"/>
</dbReference>
<name>A0A1J0KUN0_9GAMM</name>
<dbReference type="Proteomes" id="UP000182521">
    <property type="component" value="Chromosome"/>
</dbReference>
<dbReference type="InterPro" id="IPR018393">
    <property type="entry name" value="NADHpl_OxRdtase_5_subgr"/>
</dbReference>
<dbReference type="GO" id="GO:0003954">
    <property type="term" value="F:NADH dehydrogenase activity"/>
    <property type="evidence" value="ECO:0007669"/>
    <property type="project" value="TreeGrafter"/>
</dbReference>
<comment type="subcellular location">
    <subcellularLocation>
        <location evidence="1">Endomembrane system</location>
        <topology evidence="1">Multi-pass membrane protein</topology>
    </subcellularLocation>
    <subcellularLocation>
        <location evidence="5">Membrane</location>
        <topology evidence="5">Multi-pass membrane protein</topology>
    </subcellularLocation>
</comment>
<proteinExistence type="predicted"/>
<dbReference type="GO" id="GO:0008137">
    <property type="term" value="F:NADH dehydrogenase (ubiquinone) activity"/>
    <property type="evidence" value="ECO:0007669"/>
    <property type="project" value="InterPro"/>
</dbReference>
<feature type="domain" description="NADH:quinone oxidoreductase/Mrp antiporter transmembrane" evidence="7">
    <location>
        <begin position="142"/>
        <end position="425"/>
    </location>
</feature>
<keyword evidence="4 6" id="KW-0472">Membrane</keyword>
<feature type="domain" description="NADH-Ubiquinone oxidoreductase (complex I) chain 5 N-terminal" evidence="8">
    <location>
        <begin position="74"/>
        <end position="125"/>
    </location>
</feature>
<feature type="transmembrane region" description="Helical" evidence="6">
    <location>
        <begin position="223"/>
        <end position="244"/>
    </location>
</feature>
<evidence type="ECO:0000259" key="7">
    <source>
        <dbReference type="Pfam" id="PF00361"/>
    </source>
</evidence>
<gene>
    <name evidence="9" type="ORF">KX01_579</name>
</gene>
<keyword evidence="2 5" id="KW-0812">Transmembrane</keyword>
<evidence type="ECO:0000256" key="5">
    <source>
        <dbReference type="RuleBase" id="RU000320"/>
    </source>
</evidence>
<dbReference type="InterPro" id="IPR001516">
    <property type="entry name" value="Proton_antipo_N"/>
</dbReference>
<dbReference type="InterPro" id="IPR003945">
    <property type="entry name" value="NU5C-like"/>
</dbReference>
<feature type="transmembrane region" description="Helical" evidence="6">
    <location>
        <begin position="355"/>
        <end position="375"/>
    </location>
</feature>
<dbReference type="PRINTS" id="PR01434">
    <property type="entry name" value="NADHDHGNASE5"/>
</dbReference>
<dbReference type="Pfam" id="PF00361">
    <property type="entry name" value="Proton_antipo_M"/>
    <property type="match status" value="1"/>
</dbReference>
<feature type="transmembrane region" description="Helical" evidence="6">
    <location>
        <begin position="6"/>
        <end position="29"/>
    </location>
</feature>
<dbReference type="GO" id="GO:0016020">
    <property type="term" value="C:membrane"/>
    <property type="evidence" value="ECO:0007669"/>
    <property type="project" value="UniProtKB-SubCell"/>
</dbReference>
<feature type="transmembrane region" description="Helical" evidence="6">
    <location>
        <begin position="476"/>
        <end position="495"/>
    </location>
</feature>
<dbReference type="KEGG" id="frc:KX01_579"/>
<feature type="transmembrane region" description="Helical" evidence="6">
    <location>
        <begin position="187"/>
        <end position="203"/>
    </location>
</feature>
<feature type="transmembrane region" description="Helical" evidence="6">
    <location>
        <begin position="295"/>
        <end position="316"/>
    </location>
</feature>
<feature type="transmembrane region" description="Helical" evidence="6">
    <location>
        <begin position="547"/>
        <end position="566"/>
    </location>
</feature>
<dbReference type="PANTHER" id="PTHR42829">
    <property type="entry name" value="NADH-UBIQUINONE OXIDOREDUCTASE CHAIN 5"/>
    <property type="match status" value="1"/>
</dbReference>
<protein>
    <submittedName>
        <fullName evidence="9">Proton-translocating NADH-quinone oxidoreductase, chain L family protein</fullName>
    </submittedName>
</protein>
<feature type="transmembrane region" description="Helical" evidence="6">
    <location>
        <begin position="265"/>
        <end position="283"/>
    </location>
</feature>
<feature type="transmembrane region" description="Helical" evidence="6">
    <location>
        <begin position="147"/>
        <end position="166"/>
    </location>
</feature>
<evidence type="ECO:0000313" key="10">
    <source>
        <dbReference type="Proteomes" id="UP000182521"/>
    </source>
</evidence>
<feature type="transmembrane region" description="Helical" evidence="6">
    <location>
        <begin position="92"/>
        <end position="112"/>
    </location>
</feature>
<feature type="transmembrane region" description="Helical" evidence="6">
    <location>
        <begin position="41"/>
        <end position="64"/>
    </location>
</feature>
<feature type="transmembrane region" description="Helical" evidence="6">
    <location>
        <begin position="648"/>
        <end position="667"/>
    </location>
</feature>
<sequence>MMINNQVAAIIIAIIVLAPLVGAITAGFFSKSIKNEGVNFFTVILCSISFVLSAVLAYGVFFYGDVYSATYYSWAPISNKLSLDVGFTVNRITVYMMLIVTFVSTLVHVYSIGYMKGEKGYARFFSYISGFTFAMLCLVMGNNFLLLFFGWEGVGLFSYLLIGFYFNRDSANVASLRAFLVNRVGDLGFLLGIGAVILYTGSVNYDTVFASLSNIDNTQVVEFLGISFSPVTLMCVLLFIGAMGKSAQFPLHSWLEGSMEGPTPISALIHAATMVTAGVFMVARLSPMFVMSEAALSFVLIVGAITCLFMGLIAIVQTDIKRVIAYCTLSQLGYMMVAQGAGAFSIGMFHLMTHAMFKALLFLAAGSVIVAMHHEQDIRRMGGLRKYLPLTYVCMFIGAWALAALPPFSGFFSKDLIIEAAGSTKVFGHDFAYAMVLACAFVTSFYIFRMFFLVFHGKERMTEEEKSHIKESPLSILIPLVLLAIPSALIGWYFFEPVLSQANGLFGDTISSYAQQGLGGLSVTAHLASDEATATPLTFVKHSVHSLAFWLAFGAFILSYVLYIWLPSVPEFFSKTKSGVGIFYNILVKKYFIDLLYDVVFAKAFLLVSAFLWKVIDIFIIDKTIVHGSSNLIYQTGDSFRKLQRGYLFDYAFVMMVGVLLFILLLVTV</sequence>
<accession>A0A1J0KUN0</accession>
<evidence type="ECO:0000256" key="2">
    <source>
        <dbReference type="ARBA" id="ARBA00022692"/>
    </source>
</evidence>
<dbReference type="RefSeq" id="WP_071663557.1">
    <property type="nucleotide sequence ID" value="NZ_CP009654.1"/>
</dbReference>
<keyword evidence="10" id="KW-1185">Reference proteome</keyword>
<dbReference type="GO" id="GO:0012505">
    <property type="term" value="C:endomembrane system"/>
    <property type="evidence" value="ECO:0007669"/>
    <property type="project" value="UniProtKB-SubCell"/>
</dbReference>